<dbReference type="PROSITE" id="PS01358">
    <property type="entry name" value="ZF_RANBP2_1"/>
    <property type="match status" value="1"/>
</dbReference>
<evidence type="ECO:0000313" key="7">
    <source>
        <dbReference type="EMBL" id="ETI53228.1"/>
    </source>
</evidence>
<evidence type="ECO:0000256" key="1">
    <source>
        <dbReference type="ARBA" id="ARBA00022723"/>
    </source>
</evidence>
<accession>V9FR04</accession>
<evidence type="ECO:0000256" key="2">
    <source>
        <dbReference type="ARBA" id="ARBA00022771"/>
    </source>
</evidence>
<name>V9FR04_PHYNI</name>
<feature type="domain" description="RanBP2-type" evidence="6">
    <location>
        <begin position="14"/>
        <end position="47"/>
    </location>
</feature>
<evidence type="ECO:0000256" key="5">
    <source>
        <dbReference type="SAM" id="MobiDB-lite"/>
    </source>
</evidence>
<keyword evidence="3" id="KW-0862">Zinc</keyword>
<proteinExistence type="predicted"/>
<feature type="compositionally biased region" description="Acidic residues" evidence="5">
    <location>
        <begin position="74"/>
        <end position="84"/>
    </location>
</feature>
<feature type="region of interest" description="Disordered" evidence="5">
    <location>
        <begin position="52"/>
        <end position="84"/>
    </location>
</feature>
<reference evidence="7 8" key="1">
    <citation type="submission" date="2013-11" db="EMBL/GenBank/DDBJ databases">
        <title>The Genome Sequence of Phytophthora parasitica P1569.</title>
        <authorList>
            <consortium name="The Broad Institute Genomics Platform"/>
            <person name="Russ C."/>
            <person name="Tyler B."/>
            <person name="Panabieres F."/>
            <person name="Shan W."/>
            <person name="Tripathy S."/>
            <person name="Grunwald N."/>
            <person name="Machado M."/>
            <person name="Johnson C.S."/>
            <person name="Arredondo F."/>
            <person name="Hong C."/>
            <person name="Coffey M."/>
            <person name="Young S.K."/>
            <person name="Zeng Q."/>
            <person name="Gargeya S."/>
            <person name="Fitzgerald M."/>
            <person name="Abouelleil A."/>
            <person name="Alvarado L."/>
            <person name="Chapman S.B."/>
            <person name="Gainer-Dewar J."/>
            <person name="Goldberg J."/>
            <person name="Griggs A."/>
            <person name="Gujja S."/>
            <person name="Hansen M."/>
            <person name="Howarth C."/>
            <person name="Imamovic A."/>
            <person name="Ireland A."/>
            <person name="Larimer J."/>
            <person name="McCowan C."/>
            <person name="Murphy C."/>
            <person name="Pearson M."/>
            <person name="Poon T.W."/>
            <person name="Priest M."/>
            <person name="Roberts A."/>
            <person name="Saif S."/>
            <person name="Shea T."/>
            <person name="Sykes S."/>
            <person name="Wortman J."/>
            <person name="Nusbaum C."/>
            <person name="Birren B."/>
        </authorList>
    </citation>
    <scope>NUCLEOTIDE SEQUENCE [LARGE SCALE GENOMIC DNA]</scope>
    <source>
        <strain evidence="7 8">P1569</strain>
    </source>
</reference>
<protein>
    <recommendedName>
        <fullName evidence="6">RanBP2-type domain-containing protein</fullName>
    </recommendedName>
</protein>
<sequence length="102" mass="11027">MCETPNPSPSTPRELGTASLDWSCAACTMVNPAAMRVCGVCGTLNPRPPMPPSLSIRLSDALGGGDDSFSSSSEDSEDSDSGDEEEDKFLMCWFYMFQNVKY</sequence>
<evidence type="ECO:0000313" key="8">
    <source>
        <dbReference type="Proteomes" id="UP000018721"/>
    </source>
</evidence>
<evidence type="ECO:0000256" key="4">
    <source>
        <dbReference type="PROSITE-ProRule" id="PRU00322"/>
    </source>
</evidence>
<dbReference type="InterPro" id="IPR036443">
    <property type="entry name" value="Znf_RanBP2_sf"/>
</dbReference>
<evidence type="ECO:0000259" key="6">
    <source>
        <dbReference type="PROSITE" id="PS50199"/>
    </source>
</evidence>
<gene>
    <name evidence="7" type="ORF">F443_03781</name>
</gene>
<keyword evidence="8" id="KW-1185">Reference proteome</keyword>
<dbReference type="Gene3D" id="4.10.1060.10">
    <property type="entry name" value="Zinc finger, RanBP2-type"/>
    <property type="match status" value="1"/>
</dbReference>
<dbReference type="InterPro" id="IPR001876">
    <property type="entry name" value="Znf_RanBP2"/>
</dbReference>
<dbReference type="EMBL" id="ANIZ01000699">
    <property type="protein sequence ID" value="ETI53228.1"/>
    <property type="molecule type" value="Genomic_DNA"/>
</dbReference>
<dbReference type="SUPFAM" id="SSF90209">
    <property type="entry name" value="Ran binding protein zinc finger-like"/>
    <property type="match status" value="1"/>
</dbReference>
<comment type="caution">
    <text evidence="7">The sequence shown here is derived from an EMBL/GenBank/DDBJ whole genome shotgun (WGS) entry which is preliminary data.</text>
</comment>
<dbReference type="Proteomes" id="UP000018721">
    <property type="component" value="Unassembled WGS sequence"/>
</dbReference>
<evidence type="ECO:0000256" key="3">
    <source>
        <dbReference type="ARBA" id="ARBA00022833"/>
    </source>
</evidence>
<organism evidence="7 8">
    <name type="scientific">Phytophthora nicotianae P1569</name>
    <dbReference type="NCBI Taxonomy" id="1317065"/>
    <lineage>
        <taxon>Eukaryota</taxon>
        <taxon>Sar</taxon>
        <taxon>Stramenopiles</taxon>
        <taxon>Oomycota</taxon>
        <taxon>Peronosporomycetes</taxon>
        <taxon>Peronosporales</taxon>
        <taxon>Peronosporaceae</taxon>
        <taxon>Phytophthora</taxon>
    </lineage>
</organism>
<keyword evidence="2 4" id="KW-0863">Zinc-finger</keyword>
<keyword evidence="1" id="KW-0479">Metal-binding</keyword>
<dbReference type="SMART" id="SM00547">
    <property type="entry name" value="ZnF_RBZ"/>
    <property type="match status" value="1"/>
</dbReference>
<dbReference type="GO" id="GO:0008270">
    <property type="term" value="F:zinc ion binding"/>
    <property type="evidence" value="ECO:0007669"/>
    <property type="project" value="UniProtKB-KW"/>
</dbReference>
<dbReference type="AlphaFoldDB" id="V9FR04"/>
<dbReference type="PROSITE" id="PS50199">
    <property type="entry name" value="ZF_RANBP2_2"/>
    <property type="match status" value="1"/>
</dbReference>
<dbReference type="HOGENOM" id="CLU_2283029_0_0_1"/>